<keyword evidence="14" id="KW-0408">Iron</keyword>
<dbReference type="EMBL" id="BSTK01000006">
    <property type="protein sequence ID" value="GLY86844.1"/>
    <property type="molecule type" value="Genomic_DNA"/>
</dbReference>
<dbReference type="Proteomes" id="UP001165074">
    <property type="component" value="Unassembled WGS sequence"/>
</dbReference>
<dbReference type="InterPro" id="IPR050482">
    <property type="entry name" value="Sensor_HK_TwoCompSys"/>
</dbReference>
<evidence type="ECO:0000256" key="19">
    <source>
        <dbReference type="SAM" id="MobiDB-lite"/>
    </source>
</evidence>
<evidence type="ECO:0000256" key="8">
    <source>
        <dbReference type="ARBA" id="ARBA00022553"/>
    </source>
</evidence>
<dbReference type="GO" id="GO:0046872">
    <property type="term" value="F:metal ion binding"/>
    <property type="evidence" value="ECO:0007669"/>
    <property type="project" value="UniProtKB-KW"/>
</dbReference>
<accession>A0A9W6W0Y2</accession>
<proteinExistence type="predicted"/>
<dbReference type="GO" id="GO:0000155">
    <property type="term" value="F:phosphorelay sensor kinase activity"/>
    <property type="evidence" value="ECO:0007669"/>
    <property type="project" value="InterPro"/>
</dbReference>
<dbReference type="GO" id="GO:0005737">
    <property type="term" value="C:cytoplasm"/>
    <property type="evidence" value="ECO:0007669"/>
    <property type="project" value="UniProtKB-SubCell"/>
</dbReference>
<evidence type="ECO:0000256" key="10">
    <source>
        <dbReference type="ARBA" id="ARBA00022723"/>
    </source>
</evidence>
<dbReference type="Pfam" id="PF07730">
    <property type="entry name" value="HisKA_3"/>
    <property type="match status" value="1"/>
</dbReference>
<evidence type="ECO:0000256" key="5">
    <source>
        <dbReference type="ARBA" id="ARBA00017322"/>
    </source>
</evidence>
<keyword evidence="6" id="KW-0004">4Fe-4S</keyword>
<gene>
    <name evidence="21" type="ORF">Airi02_047730</name>
</gene>
<feature type="domain" description="Histidine kinase" evidence="20">
    <location>
        <begin position="129"/>
        <end position="208"/>
    </location>
</feature>
<evidence type="ECO:0000256" key="12">
    <source>
        <dbReference type="ARBA" id="ARBA00022777"/>
    </source>
</evidence>
<dbReference type="GO" id="GO:0051539">
    <property type="term" value="F:4 iron, 4 sulfur cluster binding"/>
    <property type="evidence" value="ECO:0007669"/>
    <property type="project" value="UniProtKB-KW"/>
</dbReference>
<evidence type="ECO:0000259" key="20">
    <source>
        <dbReference type="PROSITE" id="PS50109"/>
    </source>
</evidence>
<dbReference type="Gene3D" id="3.30.565.10">
    <property type="entry name" value="Histidine kinase-like ATPase, C-terminal domain"/>
    <property type="match status" value="1"/>
</dbReference>
<dbReference type="InterPro" id="IPR005467">
    <property type="entry name" value="His_kinase_dom"/>
</dbReference>
<sequence length="254" mass="27005">MPSSRPRAPASSPPATRPWRRLERDLHDGVQQRLIALGVELRLAESDVLPADECLRERLSQAVQSLMSIVDDLREIARGIHPAILSRGGLEAALNTLARRSAVPVTVTVEVGRKLGDRVEVTVYYSVCEALTNAVKHANPSRIQVDLRTEGAVLRLSVRDDGAGGADPARGTGLIGLRDRVEALGGSMCLTSPPGRGTTFTASIPIDAGLSGSSGAASAVRRRPAVRRRRVRAGGRSTARSGRRGEGGRVPPPR</sequence>
<organism evidence="21 22">
    <name type="scientific">Actinoallomurus iriomotensis</name>
    <dbReference type="NCBI Taxonomy" id="478107"/>
    <lineage>
        <taxon>Bacteria</taxon>
        <taxon>Bacillati</taxon>
        <taxon>Actinomycetota</taxon>
        <taxon>Actinomycetes</taxon>
        <taxon>Streptosporangiales</taxon>
        <taxon>Thermomonosporaceae</taxon>
        <taxon>Actinoallomurus</taxon>
    </lineage>
</organism>
<keyword evidence="12" id="KW-0418">Kinase</keyword>
<dbReference type="PANTHER" id="PTHR24421">
    <property type="entry name" value="NITRATE/NITRITE SENSOR PROTEIN NARX-RELATED"/>
    <property type="match status" value="1"/>
</dbReference>
<feature type="compositionally biased region" description="Low complexity" evidence="19">
    <location>
        <begin position="1"/>
        <end position="10"/>
    </location>
</feature>
<dbReference type="PRINTS" id="PR00344">
    <property type="entry name" value="BCTRLSENSOR"/>
</dbReference>
<dbReference type="InterPro" id="IPR003594">
    <property type="entry name" value="HATPase_dom"/>
</dbReference>
<keyword evidence="10" id="KW-0479">Metal-binding</keyword>
<dbReference type="SUPFAM" id="SSF55874">
    <property type="entry name" value="ATPase domain of HSP90 chaperone/DNA topoisomerase II/histidine kinase"/>
    <property type="match status" value="1"/>
</dbReference>
<reference evidence="21" key="1">
    <citation type="submission" date="2023-03" db="EMBL/GenBank/DDBJ databases">
        <title>Actinoallomurus iriomotensis NBRC 103684.</title>
        <authorList>
            <person name="Ichikawa N."/>
            <person name="Sato H."/>
            <person name="Tonouchi N."/>
        </authorList>
    </citation>
    <scope>NUCLEOTIDE SEQUENCE</scope>
    <source>
        <strain evidence="21">NBRC 103684</strain>
    </source>
</reference>
<evidence type="ECO:0000256" key="16">
    <source>
        <dbReference type="ARBA" id="ARBA00023014"/>
    </source>
</evidence>
<comment type="catalytic activity">
    <reaction evidence="1">
        <text>ATP + protein L-histidine = ADP + protein N-phospho-L-histidine.</text>
        <dbReference type="EC" id="2.7.13.3"/>
    </reaction>
</comment>
<dbReference type="Gene3D" id="1.20.5.1930">
    <property type="match status" value="1"/>
</dbReference>
<keyword evidence="7" id="KW-0963">Cytoplasm</keyword>
<protein>
    <recommendedName>
        <fullName evidence="5">Oxygen sensor histidine kinase NreB</fullName>
        <ecNumber evidence="4">2.7.13.3</ecNumber>
    </recommendedName>
    <alternativeName>
        <fullName evidence="18">Nitrogen regulation protein B</fullName>
    </alternativeName>
</protein>
<dbReference type="GO" id="GO:0016020">
    <property type="term" value="C:membrane"/>
    <property type="evidence" value="ECO:0007669"/>
    <property type="project" value="InterPro"/>
</dbReference>
<evidence type="ECO:0000256" key="2">
    <source>
        <dbReference type="ARBA" id="ARBA00001966"/>
    </source>
</evidence>
<dbReference type="EC" id="2.7.13.3" evidence="4"/>
<comment type="cofactor">
    <cofactor evidence="2">
        <name>[4Fe-4S] cluster</name>
        <dbReference type="ChEBI" id="CHEBI:49883"/>
    </cofactor>
</comment>
<dbReference type="AlphaFoldDB" id="A0A9W6W0Y2"/>
<dbReference type="RefSeq" id="WP_285575356.1">
    <property type="nucleotide sequence ID" value="NZ_BSTK01000006.1"/>
</dbReference>
<comment type="function">
    <text evidence="17">Member of the two-component regulatory system NreB/NreC involved in the control of dissimilatory nitrate/nitrite reduction in response to oxygen. NreB functions as a direct oxygen sensor histidine kinase which is autophosphorylated, in the absence of oxygen, probably at the conserved histidine residue, and transfers its phosphate group probably to a conserved aspartate residue of NreC. NreB/NreC activates the expression of the nitrate (narGHJI) and nitrite (nir) reductase operons, as well as the putative nitrate transporter gene narT.</text>
</comment>
<dbReference type="SMART" id="SM00387">
    <property type="entry name" value="HATPase_c"/>
    <property type="match status" value="1"/>
</dbReference>
<evidence type="ECO:0000256" key="13">
    <source>
        <dbReference type="ARBA" id="ARBA00022840"/>
    </source>
</evidence>
<evidence type="ECO:0000256" key="15">
    <source>
        <dbReference type="ARBA" id="ARBA00023012"/>
    </source>
</evidence>
<keyword evidence="15" id="KW-0902">Two-component regulatory system</keyword>
<dbReference type="GO" id="GO:0046983">
    <property type="term" value="F:protein dimerization activity"/>
    <property type="evidence" value="ECO:0007669"/>
    <property type="project" value="InterPro"/>
</dbReference>
<evidence type="ECO:0000256" key="9">
    <source>
        <dbReference type="ARBA" id="ARBA00022679"/>
    </source>
</evidence>
<dbReference type="PROSITE" id="PS50109">
    <property type="entry name" value="HIS_KIN"/>
    <property type="match status" value="1"/>
</dbReference>
<dbReference type="InterPro" id="IPR011712">
    <property type="entry name" value="Sig_transdc_His_kin_sub3_dim/P"/>
</dbReference>
<evidence type="ECO:0000256" key="18">
    <source>
        <dbReference type="ARBA" id="ARBA00030800"/>
    </source>
</evidence>
<evidence type="ECO:0000256" key="1">
    <source>
        <dbReference type="ARBA" id="ARBA00000085"/>
    </source>
</evidence>
<dbReference type="PANTHER" id="PTHR24421:SF10">
    <property type="entry name" value="NITRATE_NITRITE SENSOR PROTEIN NARQ"/>
    <property type="match status" value="1"/>
</dbReference>
<evidence type="ECO:0000256" key="14">
    <source>
        <dbReference type="ARBA" id="ARBA00023004"/>
    </source>
</evidence>
<keyword evidence="13" id="KW-0067">ATP-binding</keyword>
<dbReference type="Pfam" id="PF02518">
    <property type="entry name" value="HATPase_c"/>
    <property type="match status" value="1"/>
</dbReference>
<comment type="caution">
    <text evidence="21">The sequence shown here is derived from an EMBL/GenBank/DDBJ whole genome shotgun (WGS) entry which is preliminary data.</text>
</comment>
<dbReference type="InterPro" id="IPR036890">
    <property type="entry name" value="HATPase_C_sf"/>
</dbReference>
<evidence type="ECO:0000256" key="6">
    <source>
        <dbReference type="ARBA" id="ARBA00022485"/>
    </source>
</evidence>
<feature type="region of interest" description="Disordered" evidence="19">
    <location>
        <begin position="211"/>
        <end position="254"/>
    </location>
</feature>
<keyword evidence="22" id="KW-1185">Reference proteome</keyword>
<evidence type="ECO:0000256" key="7">
    <source>
        <dbReference type="ARBA" id="ARBA00022490"/>
    </source>
</evidence>
<evidence type="ECO:0000256" key="4">
    <source>
        <dbReference type="ARBA" id="ARBA00012438"/>
    </source>
</evidence>
<dbReference type="CDD" id="cd16917">
    <property type="entry name" value="HATPase_UhpB-NarQ-NarX-like"/>
    <property type="match status" value="1"/>
</dbReference>
<evidence type="ECO:0000256" key="11">
    <source>
        <dbReference type="ARBA" id="ARBA00022741"/>
    </source>
</evidence>
<feature type="region of interest" description="Disordered" evidence="19">
    <location>
        <begin position="1"/>
        <end position="22"/>
    </location>
</feature>
<evidence type="ECO:0000256" key="17">
    <source>
        <dbReference type="ARBA" id="ARBA00024827"/>
    </source>
</evidence>
<keyword evidence="16" id="KW-0411">Iron-sulfur</keyword>
<evidence type="ECO:0000313" key="21">
    <source>
        <dbReference type="EMBL" id="GLY86844.1"/>
    </source>
</evidence>
<keyword evidence="8" id="KW-0597">Phosphoprotein</keyword>
<keyword evidence="9" id="KW-0808">Transferase</keyword>
<dbReference type="GO" id="GO:0005524">
    <property type="term" value="F:ATP binding"/>
    <property type="evidence" value="ECO:0007669"/>
    <property type="project" value="UniProtKB-KW"/>
</dbReference>
<evidence type="ECO:0000313" key="22">
    <source>
        <dbReference type="Proteomes" id="UP001165074"/>
    </source>
</evidence>
<keyword evidence="11" id="KW-0547">Nucleotide-binding</keyword>
<dbReference type="InterPro" id="IPR004358">
    <property type="entry name" value="Sig_transdc_His_kin-like_C"/>
</dbReference>
<feature type="compositionally biased region" description="Basic residues" evidence="19">
    <location>
        <begin position="220"/>
        <end position="233"/>
    </location>
</feature>
<comment type="subcellular location">
    <subcellularLocation>
        <location evidence="3">Cytoplasm</location>
    </subcellularLocation>
</comment>
<name>A0A9W6W0Y2_9ACTN</name>
<evidence type="ECO:0000256" key="3">
    <source>
        <dbReference type="ARBA" id="ARBA00004496"/>
    </source>
</evidence>